<proteinExistence type="predicted"/>
<accession>A0A931B797</accession>
<dbReference type="SMART" id="SM00860">
    <property type="entry name" value="SMI1_KNR4"/>
    <property type="match status" value="1"/>
</dbReference>
<dbReference type="SUPFAM" id="SSF160631">
    <property type="entry name" value="SMI1/KNR4-like"/>
    <property type="match status" value="1"/>
</dbReference>
<name>A0A931B797_9ACTN</name>
<evidence type="ECO:0000313" key="2">
    <source>
        <dbReference type="EMBL" id="MBF9071533.1"/>
    </source>
</evidence>
<dbReference type="Proteomes" id="UP000657385">
    <property type="component" value="Unassembled WGS sequence"/>
</dbReference>
<dbReference type="EMBL" id="JADPRT010000012">
    <property type="protein sequence ID" value="MBF9071533.1"/>
    <property type="molecule type" value="Genomic_DNA"/>
</dbReference>
<dbReference type="InterPro" id="IPR037883">
    <property type="entry name" value="Knr4/Smi1-like_sf"/>
</dbReference>
<evidence type="ECO:0000259" key="1">
    <source>
        <dbReference type="SMART" id="SM00860"/>
    </source>
</evidence>
<dbReference type="RefSeq" id="WP_196196703.1">
    <property type="nucleotide sequence ID" value="NZ_JADPRT010000012.1"/>
</dbReference>
<organism evidence="2 3">
    <name type="scientific">Streptacidiphilus fuscans</name>
    <dbReference type="NCBI Taxonomy" id="2789292"/>
    <lineage>
        <taxon>Bacteria</taxon>
        <taxon>Bacillati</taxon>
        <taxon>Actinomycetota</taxon>
        <taxon>Actinomycetes</taxon>
        <taxon>Kitasatosporales</taxon>
        <taxon>Streptomycetaceae</taxon>
        <taxon>Streptacidiphilus</taxon>
    </lineage>
</organism>
<dbReference type="AlphaFoldDB" id="A0A931B797"/>
<feature type="domain" description="Knr4/Smi1-like" evidence="1">
    <location>
        <begin position="23"/>
        <end position="158"/>
    </location>
</feature>
<gene>
    <name evidence="2" type="ORF">I2501_26275</name>
</gene>
<comment type="caution">
    <text evidence="2">The sequence shown here is derived from an EMBL/GenBank/DDBJ whole genome shotgun (WGS) entry which is preliminary data.</text>
</comment>
<dbReference type="Gene3D" id="3.40.1580.10">
    <property type="entry name" value="SMI1/KNR4-like"/>
    <property type="match status" value="1"/>
</dbReference>
<sequence length="166" mass="18113">MARSDDVQPAFWDTGSNYGVQQPLTDHAVREAERLLDVTLPASLLDLLRVRNGGQVAGTRNAFRTDKPTSWSAGHVPFDQVAGVGRRERTVSLLDSPYLVKEWGLPSPVVLLAGDGPCWIALDYRACGRHGEPSVTWFDADFSFELPLASDFGSFVEGLSSASDFD</sequence>
<dbReference type="InterPro" id="IPR018958">
    <property type="entry name" value="Knr4/Smi1-like_dom"/>
</dbReference>
<evidence type="ECO:0000313" key="3">
    <source>
        <dbReference type="Proteomes" id="UP000657385"/>
    </source>
</evidence>
<dbReference type="Pfam" id="PF09346">
    <property type="entry name" value="SMI1_KNR4"/>
    <property type="match status" value="1"/>
</dbReference>
<protein>
    <submittedName>
        <fullName evidence="2">SMI1/KNR4 family protein</fullName>
    </submittedName>
</protein>
<keyword evidence="3" id="KW-1185">Reference proteome</keyword>
<reference evidence="2" key="1">
    <citation type="submission" date="2020-11" db="EMBL/GenBank/DDBJ databases">
        <title>Isolation and identification of active actinomycetes.</title>
        <authorList>
            <person name="Yu B."/>
        </authorList>
    </citation>
    <scope>NUCLEOTIDE SEQUENCE</scope>
    <source>
        <strain evidence="2">NEAU-YB345</strain>
    </source>
</reference>